<feature type="compositionally biased region" description="Basic and acidic residues" evidence="1">
    <location>
        <begin position="168"/>
        <end position="178"/>
    </location>
</feature>
<proteinExistence type="predicted"/>
<keyword evidence="3" id="KW-1185">Reference proteome</keyword>
<evidence type="ECO:0000256" key="1">
    <source>
        <dbReference type="SAM" id="MobiDB-lite"/>
    </source>
</evidence>
<name>A0A6A6UM07_9PEZI</name>
<sequence length="193" mass="21990">MTTILEAGPLPKVSLKSVIGNYKFVVDQIRPISCLEDEALDANSAEDSTVVHDPCTDSSSQPWFTMADSTMFIRHYPRLTSRAASVAQHTWSALVAILSLPPVPESLETEEDGLVIYTPLNFTIPGYVPWEWRSYSFEDTGGIPYPEPLLPNFWRNIDTSTRDLERREYSWQRERPDEENPAEPYSDEGFWDA</sequence>
<accession>A0A6A6UM07</accession>
<feature type="compositionally biased region" description="Acidic residues" evidence="1">
    <location>
        <begin position="179"/>
        <end position="193"/>
    </location>
</feature>
<gene>
    <name evidence="2" type="ORF">BT63DRAFT_475847</name>
</gene>
<evidence type="ECO:0000313" key="3">
    <source>
        <dbReference type="Proteomes" id="UP000799302"/>
    </source>
</evidence>
<protein>
    <submittedName>
        <fullName evidence="2">Uncharacterized protein</fullName>
    </submittedName>
</protein>
<dbReference type="Proteomes" id="UP000799302">
    <property type="component" value="Unassembled WGS sequence"/>
</dbReference>
<reference evidence="2" key="1">
    <citation type="journal article" date="2020" name="Stud. Mycol.">
        <title>101 Dothideomycetes genomes: a test case for predicting lifestyles and emergence of pathogens.</title>
        <authorList>
            <person name="Haridas S."/>
            <person name="Albert R."/>
            <person name="Binder M."/>
            <person name="Bloem J."/>
            <person name="Labutti K."/>
            <person name="Salamov A."/>
            <person name="Andreopoulos B."/>
            <person name="Baker S."/>
            <person name="Barry K."/>
            <person name="Bills G."/>
            <person name="Bluhm B."/>
            <person name="Cannon C."/>
            <person name="Castanera R."/>
            <person name="Culley D."/>
            <person name="Daum C."/>
            <person name="Ezra D."/>
            <person name="Gonzalez J."/>
            <person name="Henrissat B."/>
            <person name="Kuo A."/>
            <person name="Liang C."/>
            <person name="Lipzen A."/>
            <person name="Lutzoni F."/>
            <person name="Magnuson J."/>
            <person name="Mondo S."/>
            <person name="Nolan M."/>
            <person name="Ohm R."/>
            <person name="Pangilinan J."/>
            <person name="Park H.-J."/>
            <person name="Ramirez L."/>
            <person name="Alfaro M."/>
            <person name="Sun H."/>
            <person name="Tritt A."/>
            <person name="Yoshinaga Y."/>
            <person name="Zwiers L.-H."/>
            <person name="Turgeon B."/>
            <person name="Goodwin S."/>
            <person name="Spatafora J."/>
            <person name="Crous P."/>
            <person name="Grigoriev I."/>
        </authorList>
    </citation>
    <scope>NUCLEOTIDE SEQUENCE</scope>
    <source>
        <strain evidence="2">CBS 115976</strain>
    </source>
</reference>
<organism evidence="2 3">
    <name type="scientific">Microthyrium microscopicum</name>
    <dbReference type="NCBI Taxonomy" id="703497"/>
    <lineage>
        <taxon>Eukaryota</taxon>
        <taxon>Fungi</taxon>
        <taxon>Dikarya</taxon>
        <taxon>Ascomycota</taxon>
        <taxon>Pezizomycotina</taxon>
        <taxon>Dothideomycetes</taxon>
        <taxon>Dothideomycetes incertae sedis</taxon>
        <taxon>Microthyriales</taxon>
        <taxon>Microthyriaceae</taxon>
        <taxon>Microthyrium</taxon>
    </lineage>
</organism>
<dbReference type="AlphaFoldDB" id="A0A6A6UM07"/>
<evidence type="ECO:0000313" key="2">
    <source>
        <dbReference type="EMBL" id="KAF2673315.1"/>
    </source>
</evidence>
<dbReference type="EMBL" id="MU004231">
    <property type="protein sequence ID" value="KAF2673315.1"/>
    <property type="molecule type" value="Genomic_DNA"/>
</dbReference>
<feature type="region of interest" description="Disordered" evidence="1">
    <location>
        <begin position="168"/>
        <end position="193"/>
    </location>
</feature>